<accession>U1NBU9</accession>
<protein>
    <submittedName>
        <fullName evidence="1">Uncharacterized protein</fullName>
    </submittedName>
</protein>
<dbReference type="EMBL" id="KE356561">
    <property type="protein sequence ID" value="ERG94153.1"/>
    <property type="molecule type" value="Genomic_DNA"/>
</dbReference>
<organism evidence="1 2">
    <name type="scientific">Haloquadratum walsbyi J07HQW2</name>
    <dbReference type="NCBI Taxonomy" id="1238425"/>
    <lineage>
        <taxon>Archaea</taxon>
        <taxon>Methanobacteriati</taxon>
        <taxon>Methanobacteriota</taxon>
        <taxon>Stenosarchaea group</taxon>
        <taxon>Halobacteria</taxon>
        <taxon>Halobacteriales</taxon>
        <taxon>Haloferacaceae</taxon>
        <taxon>Haloquadratum</taxon>
    </lineage>
</organism>
<evidence type="ECO:0000313" key="2">
    <source>
        <dbReference type="Proteomes" id="UP000030710"/>
    </source>
</evidence>
<dbReference type="Proteomes" id="UP000030710">
    <property type="component" value="Unassembled WGS sequence"/>
</dbReference>
<sequence>MLEELAGSDSTEASFSQFESGLKIAENIVSFAVEIGTIQEEYQTHIFSRLPEAFSQCLSADNIDEAHIERLN</sequence>
<reference evidence="1 2" key="1">
    <citation type="journal article" date="2013" name="PLoS ONE">
        <title>Assembly-driven community genomics of a hypersaline microbial ecosystem.</title>
        <authorList>
            <person name="Podell S."/>
            <person name="Ugalde J.A."/>
            <person name="Narasingarao P."/>
            <person name="Banfield J.F."/>
            <person name="Heidelberg K.B."/>
            <person name="Allen E.E."/>
        </authorList>
    </citation>
    <scope>NUCLEOTIDE SEQUENCE [LARGE SCALE GENOMIC DNA]</scope>
    <source>
        <strain evidence="2">J07HQW2</strain>
    </source>
</reference>
<dbReference type="AlphaFoldDB" id="U1NBU9"/>
<proteinExistence type="predicted"/>
<dbReference type="HOGENOM" id="CLU_2712738_0_0_2"/>
<name>U1NBU9_9EURY</name>
<gene>
    <name evidence="1" type="ORF">J07HQW2_00587</name>
</gene>
<evidence type="ECO:0000313" key="1">
    <source>
        <dbReference type="EMBL" id="ERG94153.1"/>
    </source>
</evidence>